<comment type="similarity">
    <text evidence="3">Belongs to the short-chain dehydrogenases/reductases (SDR) family.</text>
</comment>
<evidence type="ECO:0000256" key="19">
    <source>
        <dbReference type="ARBA" id="ARBA00066822"/>
    </source>
</evidence>
<evidence type="ECO:0000256" key="16">
    <source>
        <dbReference type="ARBA" id="ARBA00050435"/>
    </source>
</evidence>
<evidence type="ECO:0000256" key="18">
    <source>
        <dbReference type="ARBA" id="ARBA00065174"/>
    </source>
</evidence>
<sequence length="256" mass="26823">MSATVGRLLLPGKVVFVTGAGSGLGRAICKCFAQEGATVIGGDVNKTAVDEVISSLRGMDNGKHLSVAVDVSSSEDVQSALNRTMEAFSKPADAVVNSAGITRDNLLFQMSEEDFDKVLSVNLKGTFLVNKIFGEAMVWHGIQGSIVNISSIVAKNGNIGQSNYAASKAGVLALSSTVAKELARHGIRVNSIIPGFIDTPMTEAVPDKVKDRIIPAIPLRRFGRPEEIAEVAAFLASDRSSYMTGAAVDVTGGLNL</sequence>
<dbReference type="OrthoDB" id="1888931at2759"/>
<evidence type="ECO:0000256" key="7">
    <source>
        <dbReference type="ARBA" id="ARBA00022832"/>
    </source>
</evidence>
<evidence type="ECO:0000256" key="23">
    <source>
        <dbReference type="ARBA" id="ARBA00081936"/>
    </source>
</evidence>
<comment type="pathway">
    <text evidence="2">Lipid metabolism; fatty acid biosynthesis.</text>
</comment>
<evidence type="ECO:0000259" key="26">
    <source>
        <dbReference type="SMART" id="SM00822"/>
    </source>
</evidence>
<evidence type="ECO:0000256" key="5">
    <source>
        <dbReference type="ARBA" id="ARBA00022516"/>
    </source>
</evidence>
<accession>A0A7R9GB43</accession>
<dbReference type="InterPro" id="IPR020904">
    <property type="entry name" value="Sc_DH/Rdtase_CS"/>
</dbReference>
<dbReference type="PRINTS" id="PR00081">
    <property type="entry name" value="GDHRDH"/>
</dbReference>
<dbReference type="EC" id="1.1.1.239" evidence="19"/>
<dbReference type="EMBL" id="CAJPEX010000256">
    <property type="protein sequence ID" value="CAG0914645.1"/>
    <property type="molecule type" value="Genomic_DNA"/>
</dbReference>
<dbReference type="PANTHER" id="PTHR42760:SF83">
    <property type="entry name" value="(3R)-3-HYDROXYACYL-COA DEHYDROGENASE"/>
    <property type="match status" value="1"/>
</dbReference>
<evidence type="ECO:0000256" key="9">
    <source>
        <dbReference type="ARBA" id="ARBA00023027"/>
    </source>
</evidence>
<dbReference type="PROSITE" id="PS00061">
    <property type="entry name" value="ADH_SHORT"/>
    <property type="match status" value="1"/>
</dbReference>
<keyword evidence="10" id="KW-0443">Lipid metabolism</keyword>
<comment type="subunit">
    <text evidence="18">Heterotetramer with CBR4; contains two molecules of HSD17B8 and CBR4.</text>
</comment>
<dbReference type="GO" id="GO:0006633">
    <property type="term" value="P:fatty acid biosynthetic process"/>
    <property type="evidence" value="ECO:0007669"/>
    <property type="project" value="UniProtKB-KW"/>
</dbReference>
<dbReference type="Pfam" id="PF13561">
    <property type="entry name" value="adh_short_C2"/>
    <property type="match status" value="1"/>
</dbReference>
<dbReference type="GO" id="GO:0004303">
    <property type="term" value="F:estradiol 17-beta-dehydrogenase [NAD(P)+] activity"/>
    <property type="evidence" value="ECO:0007669"/>
    <property type="project" value="UniProtKB-EC"/>
</dbReference>
<evidence type="ECO:0000256" key="13">
    <source>
        <dbReference type="ARBA" id="ARBA00037929"/>
    </source>
</evidence>
<name>A0A7R9GB43_9CRUS</name>
<dbReference type="GO" id="GO:0048038">
    <property type="term" value="F:quinone binding"/>
    <property type="evidence" value="ECO:0007669"/>
    <property type="project" value="TreeGrafter"/>
</dbReference>
<protein>
    <recommendedName>
        <fullName evidence="20">(3R)-3-hydroxyacyl-CoA dehydrogenase</fullName>
        <ecNumber evidence="19">1.1.1.239</ecNumber>
        <ecNumber evidence="4">1.1.1.n12</ecNumber>
    </recommendedName>
    <alternativeName>
        <fullName evidence="22">17-beta-hydroxysteroid dehydrogenase 8</fullName>
    </alternativeName>
    <alternativeName>
        <fullName evidence="21">3-ketoacyl-[acyl-carrier-protein] reductase alpha subunit</fullName>
    </alternativeName>
    <alternativeName>
        <fullName evidence="24">3-oxoacyl-[acyl-carrier-protein] reductase</fullName>
    </alternativeName>
    <alternativeName>
        <fullName evidence="25">Estradiol 17-beta-dehydrogenase 8</fullName>
    </alternativeName>
    <alternativeName>
        <fullName evidence="23">Testosterone 17-beta-dehydrogenase 8</fullName>
    </alternativeName>
</protein>
<comment type="subcellular location">
    <subcellularLocation>
        <location evidence="1">Mitochondrion matrix</location>
    </subcellularLocation>
</comment>
<keyword evidence="6" id="KW-0597">Phosphoprotein</keyword>
<keyword evidence="9" id="KW-0520">NAD</keyword>
<evidence type="ECO:0000256" key="25">
    <source>
        <dbReference type="ARBA" id="ARBA00083258"/>
    </source>
</evidence>
<dbReference type="InterPro" id="IPR036291">
    <property type="entry name" value="NAD(P)-bd_dom_sf"/>
</dbReference>
<keyword evidence="5" id="KW-0444">Lipid biosynthesis</keyword>
<dbReference type="EMBL" id="OA882293">
    <property type="protein sequence ID" value="CAD7274493.1"/>
    <property type="molecule type" value="Genomic_DNA"/>
</dbReference>
<gene>
    <name evidence="27" type="ORF">NMOB1V02_LOCUS2324</name>
</gene>
<evidence type="ECO:0000256" key="2">
    <source>
        <dbReference type="ARBA" id="ARBA00005194"/>
    </source>
</evidence>
<evidence type="ECO:0000256" key="4">
    <source>
        <dbReference type="ARBA" id="ARBA00012456"/>
    </source>
</evidence>
<proteinExistence type="inferred from homology"/>
<dbReference type="NCBIfam" id="NF005559">
    <property type="entry name" value="PRK07231.1"/>
    <property type="match status" value="1"/>
</dbReference>
<evidence type="ECO:0000313" key="28">
    <source>
        <dbReference type="Proteomes" id="UP000678499"/>
    </source>
</evidence>
<evidence type="ECO:0000256" key="1">
    <source>
        <dbReference type="ARBA" id="ARBA00004305"/>
    </source>
</evidence>
<evidence type="ECO:0000256" key="6">
    <source>
        <dbReference type="ARBA" id="ARBA00022553"/>
    </source>
</evidence>
<comment type="catalytic activity">
    <reaction evidence="16">
        <text>17beta-hydroxy-5alpha-androstan-3-one + NAD(+) = 5alpha-androstan-3,17-dione + NADH + H(+)</text>
        <dbReference type="Rhea" id="RHEA:41992"/>
        <dbReference type="ChEBI" id="CHEBI:15378"/>
        <dbReference type="ChEBI" id="CHEBI:15994"/>
        <dbReference type="ChEBI" id="CHEBI:16330"/>
        <dbReference type="ChEBI" id="CHEBI:57540"/>
        <dbReference type="ChEBI" id="CHEBI:57945"/>
    </reaction>
    <physiologicalReaction direction="left-to-right" evidence="16">
        <dbReference type="Rhea" id="RHEA:41993"/>
    </physiologicalReaction>
</comment>
<dbReference type="GO" id="GO:0008210">
    <property type="term" value="P:estrogen metabolic process"/>
    <property type="evidence" value="ECO:0007669"/>
    <property type="project" value="UniProtKB-ARBA"/>
</dbReference>
<evidence type="ECO:0000256" key="20">
    <source>
        <dbReference type="ARBA" id="ARBA00070911"/>
    </source>
</evidence>
<comment type="catalytic activity">
    <reaction evidence="15">
        <text>testosterone + NAD(+) = androst-4-ene-3,17-dione + NADH + H(+)</text>
        <dbReference type="Rhea" id="RHEA:14929"/>
        <dbReference type="ChEBI" id="CHEBI:15378"/>
        <dbReference type="ChEBI" id="CHEBI:16422"/>
        <dbReference type="ChEBI" id="CHEBI:17347"/>
        <dbReference type="ChEBI" id="CHEBI:57540"/>
        <dbReference type="ChEBI" id="CHEBI:57945"/>
        <dbReference type="EC" id="1.1.1.239"/>
    </reaction>
    <physiologicalReaction direction="left-to-right" evidence="15">
        <dbReference type="Rhea" id="RHEA:14930"/>
    </physiologicalReaction>
</comment>
<evidence type="ECO:0000256" key="3">
    <source>
        <dbReference type="ARBA" id="ARBA00006484"/>
    </source>
</evidence>
<dbReference type="EC" id="1.1.1.n12" evidence="4"/>
<keyword evidence="8" id="KW-0560">Oxidoreductase</keyword>
<keyword evidence="28" id="KW-1185">Reference proteome</keyword>
<evidence type="ECO:0000256" key="10">
    <source>
        <dbReference type="ARBA" id="ARBA00023098"/>
    </source>
</evidence>
<organism evidence="27">
    <name type="scientific">Notodromas monacha</name>
    <dbReference type="NCBI Taxonomy" id="399045"/>
    <lineage>
        <taxon>Eukaryota</taxon>
        <taxon>Metazoa</taxon>
        <taxon>Ecdysozoa</taxon>
        <taxon>Arthropoda</taxon>
        <taxon>Crustacea</taxon>
        <taxon>Oligostraca</taxon>
        <taxon>Ostracoda</taxon>
        <taxon>Podocopa</taxon>
        <taxon>Podocopida</taxon>
        <taxon>Cypridocopina</taxon>
        <taxon>Cypridoidea</taxon>
        <taxon>Cyprididae</taxon>
        <taxon>Notodromas</taxon>
    </lineage>
</organism>
<comment type="catalytic activity">
    <reaction evidence="14">
        <text>17beta-estradiol + NAD(+) = estrone + NADH + H(+)</text>
        <dbReference type="Rhea" id="RHEA:24612"/>
        <dbReference type="ChEBI" id="CHEBI:15378"/>
        <dbReference type="ChEBI" id="CHEBI:16469"/>
        <dbReference type="ChEBI" id="CHEBI:17263"/>
        <dbReference type="ChEBI" id="CHEBI:57540"/>
        <dbReference type="ChEBI" id="CHEBI:57945"/>
        <dbReference type="EC" id="1.1.1.62"/>
    </reaction>
    <physiologicalReaction direction="left-to-right" evidence="14">
        <dbReference type="Rhea" id="RHEA:24613"/>
    </physiologicalReaction>
    <physiologicalReaction direction="right-to-left" evidence="14">
        <dbReference type="Rhea" id="RHEA:24614"/>
    </physiologicalReaction>
</comment>
<evidence type="ECO:0000256" key="15">
    <source>
        <dbReference type="ARBA" id="ARBA00050232"/>
    </source>
</evidence>
<keyword evidence="11" id="KW-0496">Mitochondrion</keyword>
<comment type="catalytic activity">
    <reaction evidence="17">
        <text>a (3R)-3-hydroxyacyl-CoA + NAD(+) = a 3-oxoacyl-CoA + NADH + H(+)</text>
        <dbReference type="Rhea" id="RHEA:32711"/>
        <dbReference type="ChEBI" id="CHEBI:15378"/>
        <dbReference type="ChEBI" id="CHEBI:57319"/>
        <dbReference type="ChEBI" id="CHEBI:57540"/>
        <dbReference type="ChEBI" id="CHEBI:57945"/>
        <dbReference type="ChEBI" id="CHEBI:90726"/>
        <dbReference type="EC" id="1.1.1.n12"/>
    </reaction>
    <physiologicalReaction direction="left-to-right" evidence="17">
        <dbReference type="Rhea" id="RHEA:32712"/>
    </physiologicalReaction>
</comment>
<dbReference type="GO" id="GO:0005759">
    <property type="term" value="C:mitochondrial matrix"/>
    <property type="evidence" value="ECO:0007669"/>
    <property type="project" value="UniProtKB-SubCell"/>
</dbReference>
<evidence type="ECO:0000256" key="8">
    <source>
        <dbReference type="ARBA" id="ARBA00023002"/>
    </source>
</evidence>
<dbReference type="SMART" id="SM00822">
    <property type="entry name" value="PKS_KR"/>
    <property type="match status" value="1"/>
</dbReference>
<dbReference type="PRINTS" id="PR00080">
    <property type="entry name" value="SDRFAMILY"/>
</dbReference>
<dbReference type="GO" id="GO:0047035">
    <property type="term" value="F:testosterone dehydrogenase (NAD+) activity"/>
    <property type="evidence" value="ECO:0007669"/>
    <property type="project" value="UniProtKB-EC"/>
</dbReference>
<comment type="pathway">
    <text evidence="13">Steroid biosynthesis; estrogen biosynthesis.</text>
</comment>
<evidence type="ECO:0000256" key="21">
    <source>
        <dbReference type="ARBA" id="ARBA00077835"/>
    </source>
</evidence>
<dbReference type="InterPro" id="IPR002347">
    <property type="entry name" value="SDR_fam"/>
</dbReference>
<dbReference type="SUPFAM" id="SSF51735">
    <property type="entry name" value="NAD(P)-binding Rossmann-fold domains"/>
    <property type="match status" value="1"/>
</dbReference>
<dbReference type="Gene3D" id="3.40.50.720">
    <property type="entry name" value="NAD(P)-binding Rossmann-like Domain"/>
    <property type="match status" value="1"/>
</dbReference>
<evidence type="ECO:0000256" key="22">
    <source>
        <dbReference type="ARBA" id="ARBA00081419"/>
    </source>
</evidence>
<reference evidence="27" key="1">
    <citation type="submission" date="2020-11" db="EMBL/GenBank/DDBJ databases">
        <authorList>
            <person name="Tran Van P."/>
        </authorList>
    </citation>
    <scope>NUCLEOTIDE SEQUENCE</scope>
</reference>
<dbReference type="InterPro" id="IPR057326">
    <property type="entry name" value="KR_dom"/>
</dbReference>
<evidence type="ECO:0000256" key="11">
    <source>
        <dbReference type="ARBA" id="ARBA00023128"/>
    </source>
</evidence>
<dbReference type="FunFam" id="3.40.50.720:FF:000231">
    <property type="entry name" value="Estradiol 17-beta-dehydrogenase 8"/>
    <property type="match status" value="1"/>
</dbReference>
<dbReference type="AlphaFoldDB" id="A0A7R9GB43"/>
<evidence type="ECO:0000256" key="24">
    <source>
        <dbReference type="ARBA" id="ARBA00083097"/>
    </source>
</evidence>
<evidence type="ECO:0000313" key="27">
    <source>
        <dbReference type="EMBL" id="CAD7274493.1"/>
    </source>
</evidence>
<evidence type="ECO:0000256" key="12">
    <source>
        <dbReference type="ARBA" id="ARBA00023160"/>
    </source>
</evidence>
<keyword evidence="7" id="KW-0276">Fatty acid metabolism</keyword>
<evidence type="ECO:0000256" key="17">
    <source>
        <dbReference type="ARBA" id="ARBA00052680"/>
    </source>
</evidence>
<dbReference type="Proteomes" id="UP000678499">
    <property type="component" value="Unassembled WGS sequence"/>
</dbReference>
<keyword evidence="12" id="KW-0275">Fatty acid biosynthesis</keyword>
<evidence type="ECO:0000256" key="14">
    <source>
        <dbReference type="ARBA" id="ARBA00049069"/>
    </source>
</evidence>
<feature type="domain" description="Ketoreductase" evidence="26">
    <location>
        <begin position="13"/>
        <end position="199"/>
    </location>
</feature>
<dbReference type="PANTHER" id="PTHR42760">
    <property type="entry name" value="SHORT-CHAIN DEHYDROGENASES/REDUCTASES FAMILY MEMBER"/>
    <property type="match status" value="1"/>
</dbReference>